<keyword evidence="3 5" id="KW-0378">Hydrolase</keyword>
<feature type="domain" description="PDZ" evidence="7">
    <location>
        <begin position="85"/>
        <end position="155"/>
    </location>
</feature>
<dbReference type="CDD" id="cd07560">
    <property type="entry name" value="Peptidase_S41_CPP"/>
    <property type="match status" value="1"/>
</dbReference>
<dbReference type="InterPro" id="IPR004447">
    <property type="entry name" value="Peptidase_S41A"/>
</dbReference>
<evidence type="ECO:0000256" key="6">
    <source>
        <dbReference type="SAM" id="SignalP"/>
    </source>
</evidence>
<evidence type="ECO:0000313" key="9">
    <source>
        <dbReference type="Proteomes" id="UP000269544"/>
    </source>
</evidence>
<evidence type="ECO:0000313" key="8">
    <source>
        <dbReference type="EMBL" id="VEJ35835.1"/>
    </source>
</evidence>
<dbReference type="PROSITE" id="PS50106">
    <property type="entry name" value="PDZ"/>
    <property type="match status" value="1"/>
</dbReference>
<comment type="similarity">
    <text evidence="1 5">Belongs to the peptidase S41A family.</text>
</comment>
<dbReference type="KEGG" id="piv:NCTC13079_01019"/>
<dbReference type="OrthoDB" id="9812068at2"/>
<evidence type="ECO:0000259" key="7">
    <source>
        <dbReference type="PROSITE" id="PS50106"/>
    </source>
</evidence>
<feature type="chain" id="PRO_5018711404" evidence="6">
    <location>
        <begin position="24"/>
        <end position="389"/>
    </location>
</feature>
<keyword evidence="2 5" id="KW-0645">Protease</keyword>
<dbReference type="PANTHER" id="PTHR32060:SF22">
    <property type="entry name" value="CARBOXYL-TERMINAL-PROCESSING PEPTIDASE 3, CHLOROPLASTIC"/>
    <property type="match status" value="1"/>
</dbReference>
<dbReference type="InterPro" id="IPR036034">
    <property type="entry name" value="PDZ_sf"/>
</dbReference>
<dbReference type="SUPFAM" id="SSF50156">
    <property type="entry name" value="PDZ domain-like"/>
    <property type="match status" value="1"/>
</dbReference>
<evidence type="ECO:0000256" key="2">
    <source>
        <dbReference type="ARBA" id="ARBA00022670"/>
    </source>
</evidence>
<organism evidence="8 9">
    <name type="scientific">Aedoeadaptatus ivorii</name>
    <dbReference type="NCBI Taxonomy" id="54006"/>
    <lineage>
        <taxon>Bacteria</taxon>
        <taxon>Bacillati</taxon>
        <taxon>Bacillota</taxon>
        <taxon>Tissierellia</taxon>
        <taxon>Tissierellales</taxon>
        <taxon>Peptoniphilaceae</taxon>
        <taxon>Aedoeadaptatus</taxon>
    </lineage>
</organism>
<name>A0A3S5AJM2_9FIRM</name>
<protein>
    <submittedName>
        <fullName evidence="8">Probable CtpA-like serine protease</fullName>
        <ecNumber evidence="8">3.4.21.-</ecNumber>
    </submittedName>
</protein>
<evidence type="ECO:0000256" key="3">
    <source>
        <dbReference type="ARBA" id="ARBA00022801"/>
    </source>
</evidence>
<reference evidence="8 9" key="1">
    <citation type="submission" date="2018-12" db="EMBL/GenBank/DDBJ databases">
        <authorList>
            <consortium name="Pathogen Informatics"/>
        </authorList>
    </citation>
    <scope>NUCLEOTIDE SEQUENCE [LARGE SCALE GENOMIC DNA]</scope>
    <source>
        <strain evidence="8 9">NCTC13079</strain>
    </source>
</reference>
<evidence type="ECO:0000256" key="1">
    <source>
        <dbReference type="ARBA" id="ARBA00009179"/>
    </source>
</evidence>
<gene>
    <name evidence="8" type="ORF">NCTC13079_01019</name>
</gene>
<dbReference type="RefSeq" id="WP_126465591.1">
    <property type="nucleotide sequence ID" value="NZ_LR134523.1"/>
</dbReference>
<dbReference type="Gene3D" id="3.30.750.44">
    <property type="match status" value="1"/>
</dbReference>
<proteinExistence type="inferred from homology"/>
<keyword evidence="6" id="KW-0732">Signal</keyword>
<evidence type="ECO:0000256" key="4">
    <source>
        <dbReference type="ARBA" id="ARBA00022825"/>
    </source>
</evidence>
<accession>A0A3S5AJM2</accession>
<dbReference type="SUPFAM" id="SSF52096">
    <property type="entry name" value="ClpP/crotonase"/>
    <property type="match status" value="1"/>
</dbReference>
<dbReference type="EC" id="3.4.21.-" evidence="8"/>
<dbReference type="Proteomes" id="UP000269544">
    <property type="component" value="Chromosome"/>
</dbReference>
<keyword evidence="9" id="KW-1185">Reference proteome</keyword>
<dbReference type="Pfam" id="PF03572">
    <property type="entry name" value="Peptidase_S41"/>
    <property type="match status" value="1"/>
</dbReference>
<dbReference type="FunFam" id="2.30.42.10:FF:000063">
    <property type="entry name" value="Peptidase, S41 family"/>
    <property type="match status" value="1"/>
</dbReference>
<dbReference type="CDD" id="cd06782">
    <property type="entry name" value="cpPDZ_CPP-like"/>
    <property type="match status" value="1"/>
</dbReference>
<dbReference type="SMART" id="SM00228">
    <property type="entry name" value="PDZ"/>
    <property type="match status" value="1"/>
</dbReference>
<feature type="signal peptide" evidence="6">
    <location>
        <begin position="1"/>
        <end position="23"/>
    </location>
</feature>
<dbReference type="InterPro" id="IPR005151">
    <property type="entry name" value="Tail-specific_protease"/>
</dbReference>
<dbReference type="InterPro" id="IPR001478">
    <property type="entry name" value="PDZ"/>
</dbReference>
<dbReference type="GO" id="GO:0008236">
    <property type="term" value="F:serine-type peptidase activity"/>
    <property type="evidence" value="ECO:0007669"/>
    <property type="project" value="UniProtKB-KW"/>
</dbReference>
<sequence length="389" mass="41729">MKKRTVILFVLLLAVSNIATAFASVQFVTGDVKEVMTTRALERFLKKNYLRAKEISDEDFEIGRRKGTVEALNDPYSEYFTEEEYNSFVEATTGEFFGIGVQIGADANSKMITVIAPIKGSPAEAAGIQSGDKIVSVNGIDYTAEDLEEAVKHIKGDKGTTVKLGILPKDGGELKEVEVKRDEIRMESVITADLGDIAYIGLTQFEDDTLADFKAALNRAKTDGKKGLILDLRGNPGGILEAAVGVSDLLLGEGDIVSAKDNRGKEVFHYASDADRWEKPLAVLANGGSASASEIVSGAIKDHKAGTLVGEKTFGKGVVQSLLPLPGGGGLKLTTSEYFTPSGVNIQDKGIEPDVKVALPKEVTGIGPEYKEQDTQLQKAIEIIEKSDR</sequence>
<dbReference type="GO" id="GO:0004175">
    <property type="term" value="F:endopeptidase activity"/>
    <property type="evidence" value="ECO:0007669"/>
    <property type="project" value="TreeGrafter"/>
</dbReference>
<keyword evidence="4 5" id="KW-0720">Serine protease</keyword>
<dbReference type="EMBL" id="LR134523">
    <property type="protein sequence ID" value="VEJ35835.1"/>
    <property type="molecule type" value="Genomic_DNA"/>
</dbReference>
<dbReference type="GO" id="GO:0007165">
    <property type="term" value="P:signal transduction"/>
    <property type="evidence" value="ECO:0007669"/>
    <property type="project" value="TreeGrafter"/>
</dbReference>
<dbReference type="Gene3D" id="3.90.226.10">
    <property type="entry name" value="2-enoyl-CoA Hydratase, Chain A, domain 1"/>
    <property type="match status" value="1"/>
</dbReference>
<dbReference type="GO" id="GO:0030288">
    <property type="term" value="C:outer membrane-bounded periplasmic space"/>
    <property type="evidence" value="ECO:0007669"/>
    <property type="project" value="TreeGrafter"/>
</dbReference>
<dbReference type="Pfam" id="PF00595">
    <property type="entry name" value="PDZ"/>
    <property type="match status" value="1"/>
</dbReference>
<dbReference type="PANTHER" id="PTHR32060">
    <property type="entry name" value="TAIL-SPECIFIC PROTEASE"/>
    <property type="match status" value="1"/>
</dbReference>
<dbReference type="InterPro" id="IPR029045">
    <property type="entry name" value="ClpP/crotonase-like_dom_sf"/>
</dbReference>
<dbReference type="AlphaFoldDB" id="A0A3S5AJM2"/>
<evidence type="ECO:0000256" key="5">
    <source>
        <dbReference type="RuleBase" id="RU004404"/>
    </source>
</evidence>
<dbReference type="NCBIfam" id="TIGR00225">
    <property type="entry name" value="prc"/>
    <property type="match status" value="1"/>
</dbReference>
<dbReference type="Gene3D" id="2.30.42.10">
    <property type="match status" value="1"/>
</dbReference>
<dbReference type="GO" id="GO:0006508">
    <property type="term" value="P:proteolysis"/>
    <property type="evidence" value="ECO:0007669"/>
    <property type="project" value="UniProtKB-KW"/>
</dbReference>
<dbReference type="SMART" id="SM00245">
    <property type="entry name" value="TSPc"/>
    <property type="match status" value="1"/>
</dbReference>